<gene>
    <name evidence="1" type="ORF">HPB48_007788</name>
</gene>
<dbReference type="InterPro" id="IPR032675">
    <property type="entry name" value="LRR_dom_sf"/>
</dbReference>
<dbReference type="SMART" id="SM00367">
    <property type="entry name" value="LRR_CC"/>
    <property type="match status" value="8"/>
</dbReference>
<dbReference type="SUPFAM" id="SSF52047">
    <property type="entry name" value="RNI-like"/>
    <property type="match status" value="1"/>
</dbReference>
<dbReference type="OrthoDB" id="27842at2759"/>
<dbReference type="VEuPathDB" id="VectorBase:HLOH_057633"/>
<dbReference type="Pfam" id="PF13516">
    <property type="entry name" value="LRR_6"/>
    <property type="match status" value="2"/>
</dbReference>
<dbReference type="InterPro" id="IPR006553">
    <property type="entry name" value="Leu-rich_rpt_Cys-con_subtyp"/>
</dbReference>
<evidence type="ECO:0000313" key="1">
    <source>
        <dbReference type="EMBL" id="KAH9372685.1"/>
    </source>
</evidence>
<dbReference type="Proteomes" id="UP000821853">
    <property type="component" value="Chromosome 4"/>
</dbReference>
<keyword evidence="2" id="KW-1185">Reference proteome</keyword>
<reference evidence="1 2" key="1">
    <citation type="journal article" date="2020" name="Cell">
        <title>Large-Scale Comparative Analyses of Tick Genomes Elucidate Their Genetic Diversity and Vector Capacities.</title>
        <authorList>
            <consortium name="Tick Genome and Microbiome Consortium (TIGMIC)"/>
            <person name="Jia N."/>
            <person name="Wang J."/>
            <person name="Shi W."/>
            <person name="Du L."/>
            <person name="Sun Y."/>
            <person name="Zhan W."/>
            <person name="Jiang J.F."/>
            <person name="Wang Q."/>
            <person name="Zhang B."/>
            <person name="Ji P."/>
            <person name="Bell-Sakyi L."/>
            <person name="Cui X.M."/>
            <person name="Yuan T.T."/>
            <person name="Jiang B.G."/>
            <person name="Yang W.F."/>
            <person name="Lam T.T."/>
            <person name="Chang Q.C."/>
            <person name="Ding S.J."/>
            <person name="Wang X.J."/>
            <person name="Zhu J.G."/>
            <person name="Ruan X.D."/>
            <person name="Zhao L."/>
            <person name="Wei J.T."/>
            <person name="Ye R.Z."/>
            <person name="Que T.C."/>
            <person name="Du C.H."/>
            <person name="Zhou Y.H."/>
            <person name="Cheng J.X."/>
            <person name="Dai P.F."/>
            <person name="Guo W.B."/>
            <person name="Han X.H."/>
            <person name="Huang E.J."/>
            <person name="Li L.F."/>
            <person name="Wei W."/>
            <person name="Gao Y.C."/>
            <person name="Liu J.Z."/>
            <person name="Shao H.Z."/>
            <person name="Wang X."/>
            <person name="Wang C.C."/>
            <person name="Yang T.C."/>
            <person name="Huo Q.B."/>
            <person name="Li W."/>
            <person name="Chen H.Y."/>
            <person name="Chen S.E."/>
            <person name="Zhou L.G."/>
            <person name="Ni X.B."/>
            <person name="Tian J.H."/>
            <person name="Sheng Y."/>
            <person name="Liu T."/>
            <person name="Pan Y.S."/>
            <person name="Xia L.Y."/>
            <person name="Li J."/>
            <person name="Zhao F."/>
            <person name="Cao W.C."/>
        </authorList>
    </citation>
    <scope>NUCLEOTIDE SEQUENCE [LARGE SCALE GENOMIC DNA]</scope>
    <source>
        <strain evidence="1">HaeL-2018</strain>
    </source>
</reference>
<dbReference type="EMBL" id="JABSTR010000006">
    <property type="protein sequence ID" value="KAH9372685.1"/>
    <property type="molecule type" value="Genomic_DNA"/>
</dbReference>
<dbReference type="PANTHER" id="PTHR13318">
    <property type="entry name" value="PARTNER OF PAIRED, ISOFORM B-RELATED"/>
    <property type="match status" value="1"/>
</dbReference>
<dbReference type="Gene3D" id="3.80.10.10">
    <property type="entry name" value="Ribonuclease Inhibitor"/>
    <property type="match status" value="1"/>
</dbReference>
<dbReference type="InterPro" id="IPR001611">
    <property type="entry name" value="Leu-rich_rpt"/>
</dbReference>
<protein>
    <submittedName>
        <fullName evidence="1">Uncharacterized protein</fullName>
    </submittedName>
</protein>
<dbReference type="GO" id="GO:0019005">
    <property type="term" value="C:SCF ubiquitin ligase complex"/>
    <property type="evidence" value="ECO:0007669"/>
    <property type="project" value="TreeGrafter"/>
</dbReference>
<dbReference type="GO" id="GO:0031146">
    <property type="term" value="P:SCF-dependent proteasomal ubiquitin-dependent protein catabolic process"/>
    <property type="evidence" value="ECO:0007669"/>
    <property type="project" value="TreeGrafter"/>
</dbReference>
<dbReference type="PANTHER" id="PTHR13318:SF95">
    <property type="entry name" value="F-BOX PROTEIN YLR352W"/>
    <property type="match status" value="1"/>
</dbReference>
<accession>A0A9J6GBA4</accession>
<dbReference type="AlphaFoldDB" id="A0A9J6GBA4"/>
<organism evidence="1 2">
    <name type="scientific">Haemaphysalis longicornis</name>
    <name type="common">Bush tick</name>
    <dbReference type="NCBI Taxonomy" id="44386"/>
    <lineage>
        <taxon>Eukaryota</taxon>
        <taxon>Metazoa</taxon>
        <taxon>Ecdysozoa</taxon>
        <taxon>Arthropoda</taxon>
        <taxon>Chelicerata</taxon>
        <taxon>Arachnida</taxon>
        <taxon>Acari</taxon>
        <taxon>Parasitiformes</taxon>
        <taxon>Ixodida</taxon>
        <taxon>Ixodoidea</taxon>
        <taxon>Ixodidae</taxon>
        <taxon>Haemaphysalinae</taxon>
        <taxon>Haemaphysalis</taxon>
    </lineage>
</organism>
<sequence length="309" mass="34025">MTMNCVTSTLPNLEELYINGCWRIKNISMELVFSRLRKLKLIEMNECRIGNDGLRRLSGLSITGKPLEEDAFPELEHVSIRCSPYVNYRGIRLMRERMRYLGSLDIAACASVDDRAVSEIAGIATLKHLDLHGCKKLTARSIACLSTGVLSLTYLDVSYCLHIGDDAMEKVFDGRGLAALTTLHMGSTAITDYGLTLVALYLTCLTSLDVSRCEAISKRGIQAVSAHLKDLRCIYLGFCKRLDNDALVYLSNMENLQVVSLKGCPLIGSCGMEIFASGVAIRNFLELDVAFTSVDDIALKYIAKVIASS</sequence>
<evidence type="ECO:0000313" key="2">
    <source>
        <dbReference type="Proteomes" id="UP000821853"/>
    </source>
</evidence>
<name>A0A9J6GBA4_HAELO</name>
<comment type="caution">
    <text evidence="1">The sequence shown here is derived from an EMBL/GenBank/DDBJ whole genome shotgun (WGS) entry which is preliminary data.</text>
</comment>
<proteinExistence type="predicted"/>